<feature type="binding site" evidence="8">
    <location>
        <position position="304"/>
    </location>
    <ligand>
        <name>Mg(2+)</name>
        <dbReference type="ChEBI" id="CHEBI:18420"/>
    </ligand>
</feature>
<sequence length="544" mass="59074">MRAGCHTARMRFDFDNAFLRELPGDPIASAGVRQVHGAAWSRVMPTPVAAPRLVAHSAEVAAQLGLDADGIAAPAFAQVFGGNRLLDGMDPWAANYGGHQFGHWAGQLGDGRAISLGEAVGVDGGRHELQLKGAGRTPYSRGADGRAVLRSSVREFICSEAMHHLGVPTTRALSLVATGDAVVRDMFYDGHPGPEPGAIVCRVAPSFIRFGTFELPASRGDVDLLRALVEFCVWRDFPWLLGRRAALPLAELRAAAAFDEALFAAWFHEVCTRTAALVGHWMRVGFVHGVLNTDNMSILGLTIDYGPYGWIDGYDPDWTPNTTDAQGRRYRFGWQPRVAHWNLGRLAQALSPLFADAAPLQAGLDAYATRWAACERDNAAAKLGLSECLGDDLALMRELQALMHRAGADMTNFFRALPDVDIEAEAPSLEPLRGAFYDTVQLAASADALDAWLARYATRCRADGLPREARVARMHAANPRYVPRNYLAQQAIERAEAGDEAGIAELLDVLREPYDEQPGREAFAALRPDWALDRAGCSMLSCSS</sequence>
<evidence type="ECO:0000313" key="9">
    <source>
        <dbReference type="EMBL" id="GGK08255.1"/>
    </source>
</evidence>
<feature type="binding site" evidence="8">
    <location>
        <position position="109"/>
    </location>
    <ligand>
        <name>ATP</name>
        <dbReference type="ChEBI" id="CHEBI:30616"/>
    </ligand>
</feature>
<evidence type="ECO:0000256" key="8">
    <source>
        <dbReference type="HAMAP-Rule" id="MF_00692"/>
    </source>
</evidence>
<feature type="binding site" evidence="8">
    <location>
        <position position="145"/>
    </location>
    <ligand>
        <name>ATP</name>
        <dbReference type="ChEBI" id="CHEBI:30616"/>
    </ligand>
</feature>
<keyword evidence="7 8" id="KW-0460">Magnesium</keyword>
<reference evidence="10" key="1">
    <citation type="journal article" date="2019" name="Int. J. Syst. Evol. Microbiol.">
        <title>The Global Catalogue of Microorganisms (GCM) 10K type strain sequencing project: providing services to taxonomists for standard genome sequencing and annotation.</title>
        <authorList>
            <consortium name="The Broad Institute Genomics Platform"/>
            <consortium name="The Broad Institute Genome Sequencing Center for Infectious Disease"/>
            <person name="Wu L."/>
            <person name="Ma J."/>
        </authorList>
    </citation>
    <scope>NUCLEOTIDE SEQUENCE [LARGE SCALE GENOMIC DNA]</scope>
    <source>
        <strain evidence="10">CGMCC 1.8985</strain>
    </source>
</reference>
<organism evidence="9 10">
    <name type="scientific">Luteimonas terricola</name>
    <dbReference type="NCBI Taxonomy" id="645597"/>
    <lineage>
        <taxon>Bacteria</taxon>
        <taxon>Pseudomonadati</taxon>
        <taxon>Pseudomonadota</taxon>
        <taxon>Gammaproteobacteria</taxon>
        <taxon>Lysobacterales</taxon>
        <taxon>Lysobacteraceae</taxon>
        <taxon>Luteimonas</taxon>
    </lineage>
</organism>
<comment type="caution">
    <text evidence="9">The sequence shown here is derived from an EMBL/GenBank/DDBJ whole genome shotgun (WGS) entry which is preliminary data.</text>
</comment>
<comment type="similarity">
    <text evidence="1 8">Belongs to the SELO family.</text>
</comment>
<feature type="binding site" evidence="8">
    <location>
        <position position="209"/>
    </location>
    <ligand>
        <name>ATP</name>
        <dbReference type="ChEBI" id="CHEBI:30616"/>
    </ligand>
</feature>
<dbReference type="EC" id="2.7.7.108" evidence="8"/>
<dbReference type="EC" id="2.7.7.-" evidence="8"/>
<evidence type="ECO:0000256" key="1">
    <source>
        <dbReference type="ARBA" id="ARBA00009747"/>
    </source>
</evidence>
<dbReference type="HAMAP" id="MF_00692">
    <property type="entry name" value="SelO"/>
    <property type="match status" value="1"/>
</dbReference>
<comment type="catalytic activity">
    <reaction evidence="8">
        <text>L-tyrosyl-[protein] + UTP = O-(5'-uridylyl)-L-tyrosyl-[protein] + diphosphate</text>
        <dbReference type="Rhea" id="RHEA:83887"/>
        <dbReference type="Rhea" id="RHEA-COMP:10136"/>
        <dbReference type="Rhea" id="RHEA-COMP:20238"/>
        <dbReference type="ChEBI" id="CHEBI:33019"/>
        <dbReference type="ChEBI" id="CHEBI:46398"/>
        <dbReference type="ChEBI" id="CHEBI:46858"/>
        <dbReference type="ChEBI" id="CHEBI:90602"/>
    </reaction>
</comment>
<evidence type="ECO:0000313" key="10">
    <source>
        <dbReference type="Proteomes" id="UP000599009"/>
    </source>
</evidence>
<keyword evidence="4 8" id="KW-0479">Metal-binding</keyword>
<dbReference type="Pfam" id="PF02696">
    <property type="entry name" value="SelO"/>
    <property type="match status" value="1"/>
</dbReference>
<evidence type="ECO:0000256" key="4">
    <source>
        <dbReference type="ARBA" id="ARBA00022723"/>
    </source>
</evidence>
<accession>A0ABQ2EHG2</accession>
<dbReference type="PANTHER" id="PTHR32057">
    <property type="entry name" value="PROTEIN ADENYLYLTRANSFERASE SELO, MITOCHONDRIAL"/>
    <property type="match status" value="1"/>
</dbReference>
<gene>
    <name evidence="8" type="primary">ydiU</name>
    <name evidence="8" type="synonym">selO</name>
    <name evidence="9" type="ORF">GCM10011394_16980</name>
</gene>
<feature type="binding site" evidence="8">
    <location>
        <position position="295"/>
    </location>
    <ligand>
        <name>Mg(2+)</name>
        <dbReference type="ChEBI" id="CHEBI:18420"/>
    </ligand>
</feature>
<protein>
    <recommendedName>
        <fullName evidence="8">Protein nucleotidyltransferase YdiU</fullName>
        <ecNumber evidence="8">2.7.7.-</ecNumber>
    </recommendedName>
    <alternativeName>
        <fullName evidence="8">Protein adenylyltransferase YdiU</fullName>
        <ecNumber evidence="8">2.7.7.108</ecNumber>
    </alternativeName>
    <alternativeName>
        <fullName evidence="8">Protein uridylyltransferase YdiU</fullName>
        <ecNumber evidence="8">2.7.7.-</ecNumber>
    </alternativeName>
</protein>
<comment type="catalytic activity">
    <reaction evidence="8">
        <text>L-seryl-[protein] + UTP = O-(5'-uridylyl)-L-seryl-[protein] + diphosphate</text>
        <dbReference type="Rhea" id="RHEA:64604"/>
        <dbReference type="Rhea" id="RHEA-COMP:9863"/>
        <dbReference type="Rhea" id="RHEA-COMP:16635"/>
        <dbReference type="ChEBI" id="CHEBI:29999"/>
        <dbReference type="ChEBI" id="CHEBI:33019"/>
        <dbReference type="ChEBI" id="CHEBI:46398"/>
        <dbReference type="ChEBI" id="CHEBI:156051"/>
    </reaction>
</comment>
<keyword evidence="10" id="KW-1185">Reference proteome</keyword>
<comment type="catalytic activity">
    <reaction evidence="8">
        <text>L-tyrosyl-[protein] + ATP = O-(5'-adenylyl)-L-tyrosyl-[protein] + diphosphate</text>
        <dbReference type="Rhea" id="RHEA:54288"/>
        <dbReference type="Rhea" id="RHEA-COMP:10136"/>
        <dbReference type="Rhea" id="RHEA-COMP:13846"/>
        <dbReference type="ChEBI" id="CHEBI:30616"/>
        <dbReference type="ChEBI" id="CHEBI:33019"/>
        <dbReference type="ChEBI" id="CHEBI:46858"/>
        <dbReference type="ChEBI" id="CHEBI:83624"/>
        <dbReference type="EC" id="2.7.7.108"/>
    </reaction>
</comment>
<evidence type="ECO:0000256" key="2">
    <source>
        <dbReference type="ARBA" id="ARBA00022679"/>
    </source>
</evidence>
<evidence type="ECO:0000256" key="5">
    <source>
        <dbReference type="ARBA" id="ARBA00022741"/>
    </source>
</evidence>
<dbReference type="PANTHER" id="PTHR32057:SF14">
    <property type="entry name" value="PROTEIN ADENYLYLTRANSFERASE SELO, MITOCHONDRIAL"/>
    <property type="match status" value="1"/>
</dbReference>
<evidence type="ECO:0000256" key="6">
    <source>
        <dbReference type="ARBA" id="ARBA00022840"/>
    </source>
</evidence>
<feature type="binding site" evidence="8">
    <location>
        <position position="202"/>
    </location>
    <ligand>
        <name>ATP</name>
        <dbReference type="ChEBI" id="CHEBI:30616"/>
    </ligand>
</feature>
<feature type="binding site" evidence="8">
    <location>
        <position position="304"/>
    </location>
    <ligand>
        <name>ATP</name>
        <dbReference type="ChEBI" id="CHEBI:30616"/>
    </ligand>
</feature>
<keyword evidence="3 8" id="KW-0548">Nucleotidyltransferase</keyword>
<dbReference type="InterPro" id="IPR003846">
    <property type="entry name" value="SelO"/>
</dbReference>
<comment type="catalytic activity">
    <reaction evidence="8">
        <text>L-threonyl-[protein] + ATP = 3-O-(5'-adenylyl)-L-threonyl-[protein] + diphosphate</text>
        <dbReference type="Rhea" id="RHEA:54292"/>
        <dbReference type="Rhea" id="RHEA-COMP:11060"/>
        <dbReference type="Rhea" id="RHEA-COMP:13847"/>
        <dbReference type="ChEBI" id="CHEBI:30013"/>
        <dbReference type="ChEBI" id="CHEBI:30616"/>
        <dbReference type="ChEBI" id="CHEBI:33019"/>
        <dbReference type="ChEBI" id="CHEBI:138113"/>
        <dbReference type="EC" id="2.7.7.108"/>
    </reaction>
</comment>
<feature type="binding site" evidence="8">
    <location>
        <position position="111"/>
    </location>
    <ligand>
        <name>ATP</name>
        <dbReference type="ChEBI" id="CHEBI:30616"/>
    </ligand>
</feature>
<feature type="binding site" evidence="8">
    <location>
        <position position="132"/>
    </location>
    <ligand>
        <name>ATP</name>
        <dbReference type="ChEBI" id="CHEBI:30616"/>
    </ligand>
</feature>
<dbReference type="EMBL" id="BMME01000001">
    <property type="protein sequence ID" value="GGK08255.1"/>
    <property type="molecule type" value="Genomic_DNA"/>
</dbReference>
<keyword evidence="8" id="KW-0464">Manganese</keyword>
<evidence type="ECO:0000256" key="3">
    <source>
        <dbReference type="ARBA" id="ARBA00022695"/>
    </source>
</evidence>
<feature type="binding site" evidence="8">
    <location>
        <position position="112"/>
    </location>
    <ligand>
        <name>ATP</name>
        <dbReference type="ChEBI" id="CHEBI:30616"/>
    </ligand>
</feature>
<evidence type="ECO:0000256" key="7">
    <source>
        <dbReference type="ARBA" id="ARBA00022842"/>
    </source>
</evidence>
<name>A0ABQ2EHG2_9GAMM</name>
<dbReference type="Proteomes" id="UP000599009">
    <property type="component" value="Unassembled WGS sequence"/>
</dbReference>
<feature type="binding site" evidence="8">
    <location>
        <position position="144"/>
    </location>
    <ligand>
        <name>ATP</name>
        <dbReference type="ChEBI" id="CHEBI:30616"/>
    </ligand>
</feature>
<comment type="catalytic activity">
    <reaction evidence="8">
        <text>L-seryl-[protein] + ATP = 3-O-(5'-adenylyl)-L-seryl-[protein] + diphosphate</text>
        <dbReference type="Rhea" id="RHEA:58120"/>
        <dbReference type="Rhea" id="RHEA-COMP:9863"/>
        <dbReference type="Rhea" id="RHEA-COMP:15073"/>
        <dbReference type="ChEBI" id="CHEBI:29999"/>
        <dbReference type="ChEBI" id="CHEBI:30616"/>
        <dbReference type="ChEBI" id="CHEBI:33019"/>
        <dbReference type="ChEBI" id="CHEBI:142516"/>
        <dbReference type="EC" id="2.7.7.108"/>
    </reaction>
</comment>
<feature type="active site" description="Proton acceptor" evidence="8">
    <location>
        <position position="294"/>
    </location>
</feature>
<proteinExistence type="inferred from homology"/>
<comment type="catalytic activity">
    <reaction evidence="8">
        <text>L-histidyl-[protein] + UTP = N(tele)-(5'-uridylyl)-L-histidyl-[protein] + diphosphate</text>
        <dbReference type="Rhea" id="RHEA:83891"/>
        <dbReference type="Rhea" id="RHEA-COMP:9745"/>
        <dbReference type="Rhea" id="RHEA-COMP:20239"/>
        <dbReference type="ChEBI" id="CHEBI:29979"/>
        <dbReference type="ChEBI" id="CHEBI:33019"/>
        <dbReference type="ChEBI" id="CHEBI:46398"/>
        <dbReference type="ChEBI" id="CHEBI:233474"/>
    </reaction>
</comment>
<comment type="cofactor">
    <cofactor evidence="8">
        <name>Mg(2+)</name>
        <dbReference type="ChEBI" id="CHEBI:18420"/>
    </cofactor>
    <cofactor evidence="8">
        <name>Mn(2+)</name>
        <dbReference type="ChEBI" id="CHEBI:29035"/>
    </cofactor>
</comment>
<keyword evidence="2 8" id="KW-0808">Transferase</keyword>
<keyword evidence="5 8" id="KW-0547">Nucleotide-binding</keyword>
<keyword evidence="6 8" id="KW-0067">ATP-binding</keyword>
<dbReference type="NCBIfam" id="NF000658">
    <property type="entry name" value="PRK00029.1"/>
    <property type="match status" value="1"/>
</dbReference>
<comment type="function">
    <text evidence="8">Nucleotidyltransferase involved in the post-translational modification of proteins. It can catalyze the addition of adenosine monophosphate (AMP) or uridine monophosphate (UMP) to a protein, resulting in modifications known as AMPylation and UMPylation.</text>
</comment>